<dbReference type="OrthoDB" id="2195031at2759"/>
<accession>A0A0N5CY47</accession>
<name>A0A0N5CY47_THECL</name>
<evidence type="ECO:0000313" key="3">
    <source>
        <dbReference type="WBParaSite" id="TCLT_0000535401-mRNA-1"/>
    </source>
</evidence>
<reference evidence="1 2" key="2">
    <citation type="submission" date="2018-11" db="EMBL/GenBank/DDBJ databases">
        <authorList>
            <consortium name="Pathogen Informatics"/>
        </authorList>
    </citation>
    <scope>NUCLEOTIDE SEQUENCE [LARGE SCALE GENOMIC DNA]</scope>
</reference>
<dbReference type="AlphaFoldDB" id="A0A0N5CY47"/>
<evidence type="ECO:0000313" key="1">
    <source>
        <dbReference type="EMBL" id="VDN02574.1"/>
    </source>
</evidence>
<keyword evidence="2" id="KW-1185">Reference proteome</keyword>
<evidence type="ECO:0000313" key="2">
    <source>
        <dbReference type="Proteomes" id="UP000276776"/>
    </source>
</evidence>
<dbReference type="WBParaSite" id="TCLT_0000535401-mRNA-1">
    <property type="protein sequence ID" value="TCLT_0000535401-mRNA-1"/>
    <property type="gene ID" value="TCLT_0000535401"/>
</dbReference>
<dbReference type="Proteomes" id="UP000276776">
    <property type="component" value="Unassembled WGS sequence"/>
</dbReference>
<gene>
    <name evidence="1" type="ORF">TCLT_LOCUS5343</name>
</gene>
<protein>
    <submittedName>
        <fullName evidence="3">Ovule protein</fullName>
    </submittedName>
</protein>
<organism evidence="3">
    <name type="scientific">Thelazia callipaeda</name>
    <name type="common">Oriental eyeworm</name>
    <name type="synonym">Parasitic nematode</name>
    <dbReference type="NCBI Taxonomy" id="103827"/>
    <lineage>
        <taxon>Eukaryota</taxon>
        <taxon>Metazoa</taxon>
        <taxon>Ecdysozoa</taxon>
        <taxon>Nematoda</taxon>
        <taxon>Chromadorea</taxon>
        <taxon>Rhabditida</taxon>
        <taxon>Spirurina</taxon>
        <taxon>Spiruromorpha</taxon>
        <taxon>Thelazioidea</taxon>
        <taxon>Thelaziidae</taxon>
        <taxon>Thelazia</taxon>
    </lineage>
</organism>
<dbReference type="EMBL" id="UYYF01004334">
    <property type="protein sequence ID" value="VDN02574.1"/>
    <property type="molecule type" value="Genomic_DNA"/>
</dbReference>
<sequence length="121" mass="14151">MTCMGPTDCCKKRNRGSEEQLVSSAEGGSWPFREDAERRMARTEEIKEFWATMRNSKTRDDGTRLNQYLEQLVSDYEVHDTFPSEAKFGKIVFCLPNWKAAGSDKVYNFFIKKWIFLHPNL</sequence>
<proteinExistence type="predicted"/>
<reference evidence="3" key="1">
    <citation type="submission" date="2017-02" db="UniProtKB">
        <authorList>
            <consortium name="WormBaseParasite"/>
        </authorList>
    </citation>
    <scope>IDENTIFICATION</scope>
</reference>